<reference evidence="1 2" key="1">
    <citation type="submission" date="2021-06" db="EMBL/GenBank/DDBJ databases">
        <title>Genome-based taxonomic framework of Microbacterium strains isolated from marine environment, the description of four new species and reclassification of four preexisting species.</title>
        <authorList>
            <person name="Lee S.D."/>
            <person name="Kim S.-M."/>
            <person name="Byeon Y.-S."/>
            <person name="Yang H.L."/>
            <person name="Kim I.S."/>
        </authorList>
    </citation>
    <scope>NUCLEOTIDE SEQUENCE [LARGE SCALE GENOMIC DNA]</scope>
    <source>
        <strain evidence="1 2">SSW1-36</strain>
    </source>
</reference>
<gene>
    <name evidence="1" type="ORF">KV396_06820</name>
</gene>
<keyword evidence="2" id="KW-1185">Reference proteome</keyword>
<evidence type="ECO:0000313" key="2">
    <source>
        <dbReference type="Proteomes" id="UP000831963"/>
    </source>
</evidence>
<name>A0ABY4IQU9_9MICO</name>
<organism evidence="1 2">
    <name type="scientific">Microbacterium galbinum</name>
    <dbReference type="NCBI Taxonomy" id="2851646"/>
    <lineage>
        <taxon>Bacteria</taxon>
        <taxon>Bacillati</taxon>
        <taxon>Actinomycetota</taxon>
        <taxon>Actinomycetes</taxon>
        <taxon>Micrococcales</taxon>
        <taxon>Microbacteriaceae</taxon>
        <taxon>Microbacterium</taxon>
    </lineage>
</organism>
<protein>
    <submittedName>
        <fullName evidence="1">Uncharacterized protein</fullName>
    </submittedName>
</protein>
<dbReference type="EMBL" id="CP078077">
    <property type="protein sequence ID" value="UPL14201.1"/>
    <property type="molecule type" value="Genomic_DNA"/>
</dbReference>
<sequence length="58" mass="6255">MPFLIAAGSTRAPRRLASATPMGEWMRVVMHPGTNGWTSVWGTISHGEIAGCPPPRRP</sequence>
<dbReference type="Proteomes" id="UP000831963">
    <property type="component" value="Chromosome"/>
</dbReference>
<dbReference type="RefSeq" id="WP_247633371.1">
    <property type="nucleotide sequence ID" value="NZ_CP078077.1"/>
</dbReference>
<evidence type="ECO:0000313" key="1">
    <source>
        <dbReference type="EMBL" id="UPL14201.1"/>
    </source>
</evidence>
<accession>A0ABY4IQU9</accession>
<proteinExistence type="predicted"/>